<dbReference type="Gramene" id="rna45165">
    <property type="protein sequence ID" value="RHN39164.1"/>
    <property type="gene ID" value="gene45165"/>
</dbReference>
<accession>A0A396GHT9</accession>
<organism evidence="1">
    <name type="scientific">Medicago truncatula</name>
    <name type="common">Barrel medic</name>
    <name type="synonym">Medicago tribuloides</name>
    <dbReference type="NCBI Taxonomy" id="3880"/>
    <lineage>
        <taxon>Eukaryota</taxon>
        <taxon>Viridiplantae</taxon>
        <taxon>Streptophyta</taxon>
        <taxon>Embryophyta</taxon>
        <taxon>Tracheophyta</taxon>
        <taxon>Spermatophyta</taxon>
        <taxon>Magnoliopsida</taxon>
        <taxon>eudicotyledons</taxon>
        <taxon>Gunneridae</taxon>
        <taxon>Pentapetalae</taxon>
        <taxon>rosids</taxon>
        <taxon>fabids</taxon>
        <taxon>Fabales</taxon>
        <taxon>Fabaceae</taxon>
        <taxon>Papilionoideae</taxon>
        <taxon>50 kb inversion clade</taxon>
        <taxon>NPAAA clade</taxon>
        <taxon>Hologalegina</taxon>
        <taxon>IRL clade</taxon>
        <taxon>Trifolieae</taxon>
        <taxon>Medicago</taxon>
    </lineage>
</organism>
<keyword evidence="1" id="KW-0808">Transferase</keyword>
<proteinExistence type="predicted"/>
<dbReference type="EMBL" id="PSQE01000008">
    <property type="protein sequence ID" value="RHN39164.1"/>
    <property type="molecule type" value="Genomic_DNA"/>
</dbReference>
<sequence length="76" mass="8405">MRLQGEFSIDSAWKVVEIAMSCISQTATERPDISQIFAELKKCVPLEMVQTNNGSTRSRDDLVSVATVSETTILAR</sequence>
<protein>
    <submittedName>
        <fullName evidence="1">Putative transferase</fullName>
        <ecNumber evidence="1">2.7.-.-</ecNumber>
    </submittedName>
</protein>
<evidence type="ECO:0000313" key="1">
    <source>
        <dbReference type="EMBL" id="RHN39164.1"/>
    </source>
</evidence>
<dbReference type="AlphaFoldDB" id="A0A396GHT9"/>
<reference evidence="1" key="1">
    <citation type="journal article" date="2018" name="Nat. Plants">
        <title>Whole-genome landscape of Medicago truncatula symbiotic genes.</title>
        <authorList>
            <person name="Pecrix Y."/>
            <person name="Gamas P."/>
            <person name="Carrere S."/>
        </authorList>
    </citation>
    <scope>NUCLEOTIDE SEQUENCE</scope>
    <source>
        <tissue evidence="1">Leaves</tissue>
    </source>
</reference>
<dbReference type="GO" id="GO:0016740">
    <property type="term" value="F:transferase activity"/>
    <property type="evidence" value="ECO:0007669"/>
    <property type="project" value="UniProtKB-KW"/>
</dbReference>
<dbReference type="Proteomes" id="UP000265566">
    <property type="component" value="Chromosome 8"/>
</dbReference>
<comment type="caution">
    <text evidence="1">The sequence shown here is derived from an EMBL/GenBank/DDBJ whole genome shotgun (WGS) entry which is preliminary data.</text>
</comment>
<dbReference type="EC" id="2.7.-.-" evidence="1"/>
<name>A0A396GHT9_MEDTR</name>
<gene>
    <name evidence="1" type="ORF">MtrunA17_Chr8g0340921</name>
</gene>